<dbReference type="CDD" id="cd22192">
    <property type="entry name" value="TRPV5-6"/>
    <property type="match status" value="1"/>
</dbReference>
<gene>
    <name evidence="22" type="primary">LOC103730391</name>
</gene>
<dbReference type="InterPro" id="IPR002110">
    <property type="entry name" value="Ankyrin_rpt"/>
</dbReference>
<evidence type="ECO:0000256" key="4">
    <source>
        <dbReference type="ARBA" id="ARBA00022553"/>
    </source>
</evidence>
<dbReference type="GeneTree" id="ENSGT00940000161809"/>
<reference evidence="22" key="2">
    <citation type="submission" date="2025-09" db="UniProtKB">
        <authorList>
            <consortium name="Ensembl"/>
        </authorList>
    </citation>
    <scope>IDENTIFICATION</scope>
</reference>
<evidence type="ECO:0000256" key="9">
    <source>
        <dbReference type="ARBA" id="ARBA00022737"/>
    </source>
</evidence>
<keyword evidence="14" id="KW-0406">Ion transport</keyword>
<feature type="repeat" description="ANK" evidence="18">
    <location>
        <begin position="110"/>
        <end position="142"/>
    </location>
</feature>
<proteinExistence type="predicted"/>
<dbReference type="Pfam" id="PF00520">
    <property type="entry name" value="Ion_trans"/>
    <property type="match status" value="1"/>
</dbReference>
<comment type="subcellular location">
    <subcellularLocation>
        <location evidence="1">Cell membrane</location>
        <topology evidence="1">Multi-pass membrane protein</topology>
    </subcellularLocation>
</comment>
<evidence type="ECO:0000256" key="1">
    <source>
        <dbReference type="ARBA" id="ARBA00004651"/>
    </source>
</evidence>
<protein>
    <submittedName>
        <fullName evidence="22">Transient receptor potential cation channel, subfamily V, member 5</fullName>
    </submittedName>
</protein>
<keyword evidence="23" id="KW-1185">Reference proteome</keyword>
<dbReference type="GO" id="GO:0046872">
    <property type="term" value="F:metal ion binding"/>
    <property type="evidence" value="ECO:0007669"/>
    <property type="project" value="UniProtKB-KW"/>
</dbReference>
<dbReference type="PRINTS" id="PR01767">
    <property type="entry name" value="ECACCHANNEL2"/>
</dbReference>
<keyword evidence="5" id="KW-0109">Calcium transport</keyword>
<keyword evidence="4" id="KW-0597">Phosphoprotein</keyword>
<keyword evidence="10" id="KW-0106">Calcium</keyword>
<dbReference type="Gene3D" id="1.25.40.20">
    <property type="entry name" value="Ankyrin repeat-containing domain"/>
    <property type="match status" value="1"/>
</dbReference>
<dbReference type="SUPFAM" id="SSF48403">
    <property type="entry name" value="Ankyrin repeat"/>
    <property type="match status" value="1"/>
</dbReference>
<evidence type="ECO:0000256" key="13">
    <source>
        <dbReference type="ARBA" id="ARBA00023043"/>
    </source>
</evidence>
<evidence type="ECO:0000313" key="22">
    <source>
        <dbReference type="Ensembl" id="ENSNGAP00000007757.1"/>
    </source>
</evidence>
<evidence type="ECO:0000256" key="2">
    <source>
        <dbReference type="ARBA" id="ARBA00022448"/>
    </source>
</evidence>
<evidence type="ECO:0000313" key="23">
    <source>
        <dbReference type="Proteomes" id="UP000694381"/>
    </source>
</evidence>
<dbReference type="Pfam" id="PF12796">
    <property type="entry name" value="Ank_2"/>
    <property type="match status" value="2"/>
</dbReference>
<feature type="compositionally biased region" description="Polar residues" evidence="19">
    <location>
        <begin position="605"/>
        <end position="616"/>
    </location>
</feature>
<dbReference type="PRINTS" id="PR01765">
    <property type="entry name" value="ECACCHANNEL"/>
</dbReference>
<evidence type="ECO:0000256" key="5">
    <source>
        <dbReference type="ARBA" id="ARBA00022568"/>
    </source>
</evidence>
<evidence type="ECO:0000256" key="6">
    <source>
        <dbReference type="ARBA" id="ARBA00022673"/>
    </source>
</evidence>
<dbReference type="SMART" id="SM00248">
    <property type="entry name" value="ANK"/>
    <property type="match status" value="3"/>
</dbReference>
<keyword evidence="7 20" id="KW-0812">Transmembrane</keyword>
<evidence type="ECO:0000256" key="10">
    <source>
        <dbReference type="ARBA" id="ARBA00022837"/>
    </source>
</evidence>
<evidence type="ECO:0000256" key="7">
    <source>
        <dbReference type="ARBA" id="ARBA00022692"/>
    </source>
</evidence>
<feature type="transmembrane region" description="Helical" evidence="20">
    <location>
        <begin position="334"/>
        <end position="356"/>
    </location>
</feature>
<dbReference type="FunFam" id="1.25.40.20:FF:000487">
    <property type="entry name" value="Transient receptor potential cation channel subfamily V member 5"/>
    <property type="match status" value="1"/>
</dbReference>
<keyword evidence="12 20" id="KW-1133">Transmembrane helix</keyword>
<keyword evidence="8" id="KW-0479">Metal-binding</keyword>
<comment type="catalytic activity">
    <reaction evidence="17">
        <text>Ca(2+)(in) = Ca(2+)(out)</text>
        <dbReference type="Rhea" id="RHEA:29671"/>
        <dbReference type="ChEBI" id="CHEBI:29108"/>
    </reaction>
</comment>
<keyword evidence="15 20" id="KW-0472">Membrane</keyword>
<evidence type="ECO:0000259" key="21">
    <source>
        <dbReference type="Pfam" id="PF00520"/>
    </source>
</evidence>
<reference evidence="22" key="1">
    <citation type="submission" date="2025-08" db="UniProtKB">
        <authorList>
            <consortium name="Ensembl"/>
        </authorList>
    </citation>
    <scope>IDENTIFICATION</scope>
</reference>
<feature type="domain" description="Ion transport" evidence="21">
    <location>
        <begin position="282"/>
        <end position="532"/>
    </location>
</feature>
<evidence type="ECO:0000256" key="15">
    <source>
        <dbReference type="ARBA" id="ARBA00023136"/>
    </source>
</evidence>
<dbReference type="InterPro" id="IPR008344">
    <property type="entry name" value="TRPV5/TRPV6"/>
</dbReference>
<evidence type="ECO:0000256" key="11">
    <source>
        <dbReference type="ARBA" id="ARBA00022860"/>
    </source>
</evidence>
<evidence type="ECO:0000256" key="14">
    <source>
        <dbReference type="ARBA" id="ARBA00023065"/>
    </source>
</evidence>
<dbReference type="GO" id="GO:0005262">
    <property type="term" value="F:calcium channel activity"/>
    <property type="evidence" value="ECO:0007669"/>
    <property type="project" value="UniProtKB-KW"/>
</dbReference>
<organism evidence="22 23">
    <name type="scientific">Nannospalax galili</name>
    <name type="common">Northern Israeli blind subterranean mole rat</name>
    <name type="synonym">Spalax galili</name>
    <dbReference type="NCBI Taxonomy" id="1026970"/>
    <lineage>
        <taxon>Eukaryota</taxon>
        <taxon>Metazoa</taxon>
        <taxon>Chordata</taxon>
        <taxon>Craniata</taxon>
        <taxon>Vertebrata</taxon>
        <taxon>Euteleostomi</taxon>
        <taxon>Mammalia</taxon>
        <taxon>Eutheria</taxon>
        <taxon>Euarchontoglires</taxon>
        <taxon>Glires</taxon>
        <taxon>Rodentia</taxon>
        <taxon>Myomorpha</taxon>
        <taxon>Muroidea</taxon>
        <taxon>Spalacidae</taxon>
        <taxon>Spalacinae</taxon>
        <taxon>Nannospalax</taxon>
    </lineage>
</organism>
<dbReference type="InterPro" id="IPR036770">
    <property type="entry name" value="Ankyrin_rpt-contain_sf"/>
</dbReference>
<feature type="transmembrane region" description="Helical" evidence="20">
    <location>
        <begin position="434"/>
        <end position="456"/>
    </location>
</feature>
<name>A0A8C6QTS4_NANGA</name>
<dbReference type="GO" id="GO:0005886">
    <property type="term" value="C:plasma membrane"/>
    <property type="evidence" value="ECO:0007669"/>
    <property type="project" value="UniProtKB-SubCell"/>
</dbReference>
<dbReference type="InterPro" id="IPR024862">
    <property type="entry name" value="TRPV"/>
</dbReference>
<dbReference type="PROSITE" id="PS50088">
    <property type="entry name" value="ANK_REPEAT"/>
    <property type="match status" value="2"/>
</dbReference>
<dbReference type="Proteomes" id="UP000694381">
    <property type="component" value="Unassembled WGS sequence"/>
</dbReference>
<dbReference type="CDD" id="cd22296">
    <property type="entry name" value="CBD_TRPV5_C"/>
    <property type="match status" value="1"/>
</dbReference>
<feature type="transmembrane region" description="Helical" evidence="20">
    <location>
        <begin position="497"/>
        <end position="519"/>
    </location>
</feature>
<feature type="transmembrane region" description="Helical" evidence="20">
    <location>
        <begin position="272"/>
        <end position="296"/>
    </location>
</feature>
<evidence type="ECO:0000256" key="17">
    <source>
        <dbReference type="ARBA" id="ARBA00036634"/>
    </source>
</evidence>
<dbReference type="GO" id="GO:0098703">
    <property type="term" value="P:calcium ion import across plasma membrane"/>
    <property type="evidence" value="ECO:0007669"/>
    <property type="project" value="TreeGrafter"/>
</dbReference>
<keyword evidence="16" id="KW-0407">Ion channel</keyword>
<keyword evidence="6" id="KW-0107">Calcium channel</keyword>
<keyword evidence="13 18" id="KW-0040">ANK repeat</keyword>
<feature type="repeat" description="ANK" evidence="18">
    <location>
        <begin position="156"/>
        <end position="188"/>
    </location>
</feature>
<accession>A0A8C6QTS4</accession>
<evidence type="ECO:0000256" key="20">
    <source>
        <dbReference type="SAM" id="Phobius"/>
    </source>
</evidence>
<evidence type="ECO:0000256" key="19">
    <source>
        <dbReference type="SAM" id="MobiDB-lite"/>
    </source>
</evidence>
<feature type="transmembrane region" description="Helical" evidence="20">
    <location>
        <begin position="368"/>
        <end position="389"/>
    </location>
</feature>
<dbReference type="GO" id="GO:0005516">
    <property type="term" value="F:calmodulin binding"/>
    <property type="evidence" value="ECO:0007669"/>
    <property type="project" value="UniProtKB-KW"/>
</dbReference>
<keyword evidence="9" id="KW-0677">Repeat</keyword>
<dbReference type="Ensembl" id="ENSNGAT00000013247.1">
    <property type="protein sequence ID" value="ENSNGAP00000007757.1"/>
    <property type="gene ID" value="ENSNGAG00000010880.1"/>
</dbReference>
<dbReference type="PANTHER" id="PTHR10582">
    <property type="entry name" value="TRANSIENT RECEPTOR POTENTIAL ION CHANNEL PROTEIN"/>
    <property type="match status" value="1"/>
</dbReference>
<evidence type="ECO:0000256" key="16">
    <source>
        <dbReference type="ARBA" id="ARBA00023303"/>
    </source>
</evidence>
<sequence>MGAKGSWTQLQKLLNWLVGEQDWDQHLDQLHMLQQKRIWESPLLRAAKENDLCTLKRLQLDQNCDFQQRGALGETALHVAALYDNLEASMVLMEAAPNLVTEPILCEPFVGQTALHIAVMNQNVNLVRTLLAREASVSARATGSAFHHSPHNLIYYGEYPLSFAACVGSEEIVRLLIEHGADIRAQDSLGNTVLHILILQPNKTFACQMYNLLLSYDGGDHLKSLELVPNHEGLTPFKMAGVEGNTVARQILEQTPVKELVSLKWKKYGRPYFCLLGALYILYMICFTTCCVYRPLKFCDGNSTNSQDSIIMEEKPLQEAYVTYQDNVRLVGELVTVIGAVIILLLEIPGIFRVGVSRYFGQTVLGGPFHVIIIIYASLVLVTMVMRLTSMNGELVPMSMALVLGWCSVMYFARGFQMLGPFTIMIHKMIFGDLMRFCWLMAIVILGFASAFYIIFQTENPESLGEFSNYPLALFSTFELFLTIIDGPANYSVDLPFMYSLTYSAFAIIATLLMLNLFIAMMGDTHWRVAQERDELWRAQVVATTVMLERKMPRFLWPRSGICGSEYGLGDRWFLRVQNHHDQNPYRVLRYVEAFKSSDKEEVQEQLSEKQPSGTEAGTLPRGSVALQTPSLSRTTSQSSSHRGWEILRRNTLGHLNLGLDLGEGDEEEIYQF</sequence>
<feature type="compositionally biased region" description="Low complexity" evidence="19">
    <location>
        <begin position="627"/>
        <end position="640"/>
    </location>
</feature>
<evidence type="ECO:0000256" key="12">
    <source>
        <dbReference type="ARBA" id="ARBA00022989"/>
    </source>
</evidence>
<dbReference type="PROSITE" id="PS50297">
    <property type="entry name" value="ANK_REP_REGION"/>
    <property type="match status" value="2"/>
</dbReference>
<dbReference type="InterPro" id="IPR005821">
    <property type="entry name" value="Ion_trans_dom"/>
</dbReference>
<feature type="transmembrane region" description="Helical" evidence="20">
    <location>
        <begin position="395"/>
        <end position="413"/>
    </location>
</feature>
<feature type="region of interest" description="Disordered" evidence="19">
    <location>
        <begin position="602"/>
        <end position="640"/>
    </location>
</feature>
<evidence type="ECO:0000256" key="18">
    <source>
        <dbReference type="PROSITE-ProRule" id="PRU00023"/>
    </source>
</evidence>
<keyword evidence="11" id="KW-0112">Calmodulin-binding</keyword>
<evidence type="ECO:0000256" key="3">
    <source>
        <dbReference type="ARBA" id="ARBA00022475"/>
    </source>
</evidence>
<dbReference type="PANTHER" id="PTHR10582:SF11">
    <property type="entry name" value="TRANSIENT RECEPTOR POTENTIAL CATION CHANNEL SUBFAMILY V MEMBER 5"/>
    <property type="match status" value="1"/>
</dbReference>
<keyword evidence="2" id="KW-0813">Transport</keyword>
<dbReference type="InterPro" id="IPR008346">
    <property type="entry name" value="TRPV5"/>
</dbReference>
<dbReference type="AlphaFoldDB" id="A0A8C6QTS4"/>
<keyword evidence="3" id="KW-1003">Cell membrane</keyword>
<evidence type="ECO:0000256" key="8">
    <source>
        <dbReference type="ARBA" id="ARBA00022723"/>
    </source>
</evidence>
<dbReference type="PRINTS" id="PR01415">
    <property type="entry name" value="ANKYRIN"/>
</dbReference>